<keyword evidence="4 9" id="KW-0489">Methyltransferase</keyword>
<protein>
    <recommendedName>
        <fullName evidence="3 9">tRNA (adenine(58)-N(1))-methyltransferase catalytic subunit TRM61</fullName>
        <ecNumber evidence="2 9">2.1.1.220</ecNumber>
    </recommendedName>
</protein>
<sequence length="361" mass="40792">MESQFRKIKDEIQEGDLVLAWMTRTNVKPVIVQDGEQMNTRYGAFPHKNMIGKKYGTQLASSSKHGFIHLMAPTPELWTLSLPHRTQIVYTPDASYIVQRLKIRPGSRVIESGTGSGSFTHMISRTVGSKGKVFTFEFHEPRFHQARQEIEDHGLSDTVTITHRDVCNDGFGIDGVDINATAIFLDLPSPWAAIPHVVKVADRSRAVQVCSFSPCIEQVARTVEALKKEGFQRIEMVEVSAKKWEGRKEMVKSVNDAVERLRDVKRRRVEGLEKRNRRIDAESQGEKRQLEESGSESATDSQQSTPAPGLPKGYNPWGKGLRVKEGDENYQWTNVSRMETEIKSHTSYLTFALLPPQMPTL</sequence>
<dbReference type="AlphaFoldDB" id="A0A060TD05"/>
<proteinExistence type="inferred from homology"/>
<dbReference type="EMBL" id="HG937692">
    <property type="protein sequence ID" value="CDP36752.1"/>
    <property type="molecule type" value="Genomic_DNA"/>
</dbReference>
<comment type="subcellular location">
    <subcellularLocation>
        <location evidence="1 9">Nucleus</location>
    </subcellularLocation>
</comment>
<gene>
    <name evidence="13" type="ORF">GNLVRS02_ARAD1B20152g</name>
</gene>
<dbReference type="PANTHER" id="PTHR12133:SF2">
    <property type="entry name" value="TRNA (ADENINE(58)-N(1))-METHYLTRANSFERASE CATALYTIC SUBUNIT TRMT61A"/>
    <property type="match status" value="1"/>
</dbReference>
<evidence type="ECO:0000256" key="10">
    <source>
        <dbReference type="PIRSR" id="PIRSR017269-1"/>
    </source>
</evidence>
<evidence type="ECO:0000256" key="2">
    <source>
        <dbReference type="ARBA" id="ARBA00012796"/>
    </source>
</evidence>
<feature type="compositionally biased region" description="Polar residues" evidence="11">
    <location>
        <begin position="295"/>
        <end position="306"/>
    </location>
</feature>
<evidence type="ECO:0000256" key="5">
    <source>
        <dbReference type="ARBA" id="ARBA00022679"/>
    </source>
</evidence>
<dbReference type="GO" id="GO:0160107">
    <property type="term" value="F:tRNA (adenine(58)-N1)-methyltransferase activity"/>
    <property type="evidence" value="ECO:0007669"/>
    <property type="project" value="UniProtKB-EC"/>
</dbReference>
<evidence type="ECO:0000313" key="13">
    <source>
        <dbReference type="EMBL" id="CDP36752.1"/>
    </source>
</evidence>
<feature type="compositionally biased region" description="Basic and acidic residues" evidence="11">
    <location>
        <begin position="275"/>
        <end position="291"/>
    </location>
</feature>
<feature type="domain" description="tRNA (adenine(58)-N(1))-methyltransferase catalytic subunit TRM61 C-terminal" evidence="12">
    <location>
        <begin position="66"/>
        <end position="353"/>
    </location>
</feature>
<dbReference type="FunFam" id="3.10.330.20:FF:000002">
    <property type="entry name" value="tRNA (adenine(58)-N(1))-methyltransferase catalytic subunit TRMT61A"/>
    <property type="match status" value="1"/>
</dbReference>
<dbReference type="Gene3D" id="3.40.50.150">
    <property type="entry name" value="Vaccinia Virus protein VP39"/>
    <property type="match status" value="1"/>
</dbReference>
<evidence type="ECO:0000256" key="4">
    <source>
        <dbReference type="ARBA" id="ARBA00022603"/>
    </source>
</evidence>
<dbReference type="GO" id="GO:0031515">
    <property type="term" value="C:tRNA (m1A) methyltransferase complex"/>
    <property type="evidence" value="ECO:0007669"/>
    <property type="project" value="UniProtKB-UniRule"/>
</dbReference>
<dbReference type="PANTHER" id="PTHR12133">
    <property type="entry name" value="TRNA (ADENINE(58)-N(1))-METHYLTRANSFERASE"/>
    <property type="match status" value="1"/>
</dbReference>
<feature type="binding site" evidence="10">
    <location>
        <position position="137"/>
    </location>
    <ligand>
        <name>S-adenosyl-L-methionine</name>
        <dbReference type="ChEBI" id="CHEBI:59789"/>
    </ligand>
</feature>
<dbReference type="SUPFAM" id="SSF53335">
    <property type="entry name" value="S-adenosyl-L-methionine-dependent methyltransferases"/>
    <property type="match status" value="1"/>
</dbReference>
<evidence type="ECO:0000256" key="1">
    <source>
        <dbReference type="ARBA" id="ARBA00004123"/>
    </source>
</evidence>
<dbReference type="EC" id="2.1.1.220" evidence="2 9"/>
<comment type="function">
    <text evidence="9">Catalytic subunit of tRNA (adenine-N(1)-)-methyltransferase, which catalyzes the formation of N(1)-methyladenine at position 58 (m1A58) in initiator methionyl-tRNA.</text>
</comment>
<dbReference type="GO" id="GO:0030488">
    <property type="term" value="P:tRNA methylation"/>
    <property type="evidence" value="ECO:0007669"/>
    <property type="project" value="InterPro"/>
</dbReference>
<evidence type="ECO:0000256" key="11">
    <source>
        <dbReference type="SAM" id="MobiDB-lite"/>
    </source>
</evidence>
<dbReference type="InterPro" id="IPR029063">
    <property type="entry name" value="SAM-dependent_MTases_sf"/>
</dbReference>
<dbReference type="Gene3D" id="3.10.330.20">
    <property type="match status" value="1"/>
</dbReference>
<keyword evidence="8 9" id="KW-0539">Nucleus</keyword>
<keyword evidence="5 9" id="KW-0808">Transferase</keyword>
<evidence type="ECO:0000256" key="8">
    <source>
        <dbReference type="ARBA" id="ARBA00023242"/>
    </source>
</evidence>
<keyword evidence="6 9" id="KW-0949">S-adenosyl-L-methionine</keyword>
<evidence type="ECO:0000256" key="9">
    <source>
        <dbReference type="PIRNR" id="PIRNR017269"/>
    </source>
</evidence>
<dbReference type="InterPro" id="IPR014816">
    <property type="entry name" value="tRNA_MeTrfase_Gcd14"/>
</dbReference>
<comment type="similarity">
    <text evidence="9">Belongs to the class I-like SAM-binding methyltransferase superfamily. TRM61 family.</text>
</comment>
<evidence type="ECO:0000256" key="7">
    <source>
        <dbReference type="ARBA" id="ARBA00022694"/>
    </source>
</evidence>
<evidence type="ECO:0000256" key="3">
    <source>
        <dbReference type="ARBA" id="ARBA00015963"/>
    </source>
</evidence>
<dbReference type="PIRSF" id="PIRSF017269">
    <property type="entry name" value="GCD14"/>
    <property type="match status" value="1"/>
</dbReference>
<dbReference type="PROSITE" id="PS51620">
    <property type="entry name" value="SAM_TRM61"/>
    <property type="match status" value="1"/>
</dbReference>
<dbReference type="InterPro" id="IPR049470">
    <property type="entry name" value="TRM61_C"/>
</dbReference>
<name>A0A060TD05_BLAAD</name>
<evidence type="ECO:0000259" key="12">
    <source>
        <dbReference type="Pfam" id="PF08704"/>
    </source>
</evidence>
<keyword evidence="7 9" id="KW-0819">tRNA processing</keyword>
<organism evidence="13">
    <name type="scientific">Blastobotrys adeninivorans</name>
    <name type="common">Yeast</name>
    <name type="synonym">Arxula adeninivorans</name>
    <dbReference type="NCBI Taxonomy" id="409370"/>
    <lineage>
        <taxon>Eukaryota</taxon>
        <taxon>Fungi</taxon>
        <taxon>Dikarya</taxon>
        <taxon>Ascomycota</taxon>
        <taxon>Saccharomycotina</taxon>
        <taxon>Dipodascomycetes</taxon>
        <taxon>Dipodascales</taxon>
        <taxon>Trichomonascaceae</taxon>
        <taxon>Blastobotrys</taxon>
    </lineage>
</organism>
<comment type="catalytic activity">
    <reaction evidence="9">
        <text>adenosine(58) in tRNA + S-adenosyl-L-methionine = N(1)-methyladenosine(58) in tRNA + S-adenosyl-L-homocysteine + H(+)</text>
        <dbReference type="Rhea" id="RHEA:43152"/>
        <dbReference type="Rhea" id="RHEA-COMP:10365"/>
        <dbReference type="Rhea" id="RHEA-COMP:10366"/>
        <dbReference type="ChEBI" id="CHEBI:15378"/>
        <dbReference type="ChEBI" id="CHEBI:57856"/>
        <dbReference type="ChEBI" id="CHEBI:59789"/>
        <dbReference type="ChEBI" id="CHEBI:74411"/>
        <dbReference type="ChEBI" id="CHEBI:74491"/>
        <dbReference type="EC" id="2.1.1.220"/>
    </reaction>
</comment>
<evidence type="ECO:0000256" key="6">
    <source>
        <dbReference type="ARBA" id="ARBA00022691"/>
    </source>
</evidence>
<accession>A0A060TD05</accession>
<dbReference type="PhylomeDB" id="A0A060TD05"/>
<reference evidence="13" key="2">
    <citation type="submission" date="2014-06" db="EMBL/GenBank/DDBJ databases">
        <title>The complete genome of Blastobotrys (Arxula) adeninivorans LS3 - a yeast of biotechnological interest.</title>
        <authorList>
            <person name="Kunze G."/>
            <person name="Gaillardin C."/>
            <person name="Czernicka M."/>
            <person name="Durrens P."/>
            <person name="Martin T."/>
            <person name="Boer E."/>
            <person name="Gabaldon T."/>
            <person name="Cruz J."/>
            <person name="Talla E."/>
            <person name="Marck C."/>
            <person name="Goffeau A."/>
            <person name="Barbe V."/>
            <person name="Baret P."/>
            <person name="Baronian K."/>
            <person name="Beier S."/>
            <person name="Bleykasten C."/>
            <person name="Bode R."/>
            <person name="Casaregola S."/>
            <person name="Despons L."/>
            <person name="Fairhead C."/>
            <person name="Giersberg M."/>
            <person name="Gierski P."/>
            <person name="Hahnel U."/>
            <person name="Hartmann A."/>
            <person name="Jankowska D."/>
            <person name="Jubin C."/>
            <person name="Jung P."/>
            <person name="Lafontaine I."/>
            <person name="Leh-Louis V."/>
            <person name="Lemaire M."/>
            <person name="Marcet-Houben M."/>
            <person name="Mascher M."/>
            <person name="Morel G."/>
            <person name="Richard G.-F."/>
            <person name="Riechen J."/>
            <person name="Sacerdot C."/>
            <person name="Sarkar A."/>
            <person name="Savel G."/>
            <person name="Schacherer J."/>
            <person name="Sherman D."/>
            <person name="Straub M.-L."/>
            <person name="Stein N."/>
            <person name="Thierry A."/>
            <person name="Trautwein-Schult A."/>
            <person name="Westhof E."/>
            <person name="Worch S."/>
            <person name="Dujon B."/>
            <person name="Souciet J.-L."/>
            <person name="Wincker P."/>
            <person name="Scholz U."/>
            <person name="Neuveglise N."/>
        </authorList>
    </citation>
    <scope>NUCLEOTIDE SEQUENCE</scope>
    <source>
        <strain evidence="13">LS3</strain>
    </source>
</reference>
<feature type="binding site" evidence="10">
    <location>
        <position position="186"/>
    </location>
    <ligand>
        <name>S-adenosyl-L-methionine</name>
        <dbReference type="ChEBI" id="CHEBI:59789"/>
    </ligand>
</feature>
<dbReference type="GO" id="GO:0005634">
    <property type="term" value="C:nucleus"/>
    <property type="evidence" value="ECO:0007669"/>
    <property type="project" value="UniProtKB-SubCell"/>
</dbReference>
<dbReference type="Pfam" id="PF08704">
    <property type="entry name" value="GCD14"/>
    <property type="match status" value="1"/>
</dbReference>
<reference evidence="13" key="1">
    <citation type="submission" date="2014-02" db="EMBL/GenBank/DDBJ databases">
        <authorList>
            <person name="Genoscope - CEA"/>
        </authorList>
    </citation>
    <scope>NUCLEOTIDE SEQUENCE</scope>
    <source>
        <strain evidence="13">LS3</strain>
    </source>
</reference>
<feature type="region of interest" description="Disordered" evidence="11">
    <location>
        <begin position="275"/>
        <end position="321"/>
    </location>
</feature>